<evidence type="ECO:0000313" key="1">
    <source>
        <dbReference type="EMBL" id="BBY61253.1"/>
    </source>
</evidence>
<dbReference type="EMBL" id="AP022595">
    <property type="protein sequence ID" value="BBY61253.1"/>
    <property type="molecule type" value="Genomic_DNA"/>
</dbReference>
<organism evidence="1 2">
    <name type="scientific">Mycolicibacterium sarraceniae</name>
    <dbReference type="NCBI Taxonomy" id="1534348"/>
    <lineage>
        <taxon>Bacteria</taxon>
        <taxon>Bacillati</taxon>
        <taxon>Actinomycetota</taxon>
        <taxon>Actinomycetes</taxon>
        <taxon>Mycobacteriales</taxon>
        <taxon>Mycobacteriaceae</taxon>
        <taxon>Mycolicibacterium</taxon>
    </lineage>
</organism>
<gene>
    <name evidence="1" type="ORF">MSAR_43890</name>
</gene>
<proteinExistence type="predicted"/>
<dbReference type="AlphaFoldDB" id="A0A7I7SX32"/>
<accession>A0A7I7SX32</accession>
<sequence>MRRCVASGGYQCWCGHGCLAGELPVALTPSTLTIRVADPRIRPGELPRERIEAITPKWVANSVSGAKALQIEIAYRPAESTDDAPQTVMLGLQLTVEPINLYRALVTWNKGAESDPNQLLDRIEQLLRGSYSTSALR</sequence>
<keyword evidence="2" id="KW-1185">Reference proteome</keyword>
<dbReference type="Proteomes" id="UP000466445">
    <property type="component" value="Chromosome"/>
</dbReference>
<protein>
    <submittedName>
        <fullName evidence="1">Uncharacterized protein</fullName>
    </submittedName>
</protein>
<evidence type="ECO:0000313" key="2">
    <source>
        <dbReference type="Proteomes" id="UP000466445"/>
    </source>
</evidence>
<reference evidence="1 2" key="1">
    <citation type="journal article" date="2019" name="Emerg. Microbes Infect.">
        <title>Comprehensive subspecies identification of 175 nontuberculous mycobacteria species based on 7547 genomic profiles.</title>
        <authorList>
            <person name="Matsumoto Y."/>
            <person name="Kinjo T."/>
            <person name="Motooka D."/>
            <person name="Nabeya D."/>
            <person name="Jung N."/>
            <person name="Uechi K."/>
            <person name="Horii T."/>
            <person name="Iida T."/>
            <person name="Fujita J."/>
            <person name="Nakamura S."/>
        </authorList>
    </citation>
    <scope>NUCLEOTIDE SEQUENCE [LARGE SCALE GENOMIC DNA]</scope>
    <source>
        <strain evidence="1 2">JCM 30395</strain>
    </source>
</reference>
<name>A0A7I7SX32_9MYCO</name>
<dbReference type="KEGG" id="msar:MSAR_43890"/>